<dbReference type="GO" id="GO:0003676">
    <property type="term" value="F:nucleic acid binding"/>
    <property type="evidence" value="ECO:0007669"/>
    <property type="project" value="InterPro"/>
</dbReference>
<dbReference type="GO" id="GO:0006386">
    <property type="term" value="P:termination of RNA polymerase III transcription"/>
    <property type="evidence" value="ECO:0007669"/>
    <property type="project" value="TreeGrafter"/>
</dbReference>
<evidence type="ECO:0000256" key="3">
    <source>
        <dbReference type="ARBA" id="ARBA00022833"/>
    </source>
</evidence>
<keyword evidence="1" id="KW-0479">Metal-binding</keyword>
<dbReference type="PROSITE" id="PS00466">
    <property type="entry name" value="ZF_TFIIS_1"/>
    <property type="match status" value="1"/>
</dbReference>
<evidence type="ECO:0000259" key="4">
    <source>
        <dbReference type="PROSITE" id="PS51133"/>
    </source>
</evidence>
<protein>
    <recommendedName>
        <fullName evidence="4">TFIIS-type domain-containing protein</fullName>
    </recommendedName>
</protein>
<dbReference type="GO" id="GO:0003899">
    <property type="term" value="F:DNA-directed RNA polymerase activity"/>
    <property type="evidence" value="ECO:0007669"/>
    <property type="project" value="InterPro"/>
</dbReference>
<sequence length="171" mass="19890">MATLRQQICHTIEQRLSTLSSVEQEDLERGIFNAALKEADKKTIRKHWENPAFADIYKVIARRCIGNLDPNAYIGNKRLLERLKEKEFAPHAVAFMTVHELFPENWQTLADAQLKIETSALEGNHEEGSSLFKCRRCGKSRTRYFEMQTRSADEPMTVFIRCLNCGKEWRQ</sequence>
<dbReference type="GO" id="GO:0005666">
    <property type="term" value="C:RNA polymerase III complex"/>
    <property type="evidence" value="ECO:0007669"/>
    <property type="project" value="TreeGrafter"/>
</dbReference>
<evidence type="ECO:0000313" key="5">
    <source>
        <dbReference type="EMBL" id="QHT13621.1"/>
    </source>
</evidence>
<dbReference type="CDD" id="cd13749">
    <property type="entry name" value="Zn-ribbon_TFIIS"/>
    <property type="match status" value="1"/>
</dbReference>
<dbReference type="PANTHER" id="PTHR11239">
    <property type="entry name" value="DNA-DIRECTED RNA POLYMERASE"/>
    <property type="match status" value="1"/>
</dbReference>
<keyword evidence="3" id="KW-0862">Zinc</keyword>
<dbReference type="GO" id="GO:0008270">
    <property type="term" value="F:zinc ion binding"/>
    <property type="evidence" value="ECO:0007669"/>
    <property type="project" value="UniProtKB-KW"/>
</dbReference>
<dbReference type="InterPro" id="IPR012164">
    <property type="entry name" value="Rpa12/Rpb9/Rpc10/TFS"/>
</dbReference>
<dbReference type="PANTHER" id="PTHR11239:SF12">
    <property type="entry name" value="DNA-DIRECTED RNA POLYMERASE III SUBUNIT RPC10"/>
    <property type="match status" value="1"/>
</dbReference>
<dbReference type="AlphaFoldDB" id="A0A6C0DB19"/>
<dbReference type="SUPFAM" id="SSF57783">
    <property type="entry name" value="Zinc beta-ribbon"/>
    <property type="match status" value="1"/>
</dbReference>
<dbReference type="InterPro" id="IPR001222">
    <property type="entry name" value="Znf_TFIIS"/>
</dbReference>
<dbReference type="EMBL" id="MN739575">
    <property type="protein sequence ID" value="QHT13621.1"/>
    <property type="molecule type" value="Genomic_DNA"/>
</dbReference>
<dbReference type="Gene3D" id="2.20.25.10">
    <property type="match status" value="1"/>
</dbReference>
<dbReference type="Pfam" id="PF01096">
    <property type="entry name" value="Zn_ribbon_TFIIS"/>
    <property type="match status" value="1"/>
</dbReference>
<keyword evidence="2" id="KW-0863">Zinc-finger</keyword>
<dbReference type="PROSITE" id="PS51133">
    <property type="entry name" value="ZF_TFIIS_2"/>
    <property type="match status" value="1"/>
</dbReference>
<reference evidence="5" key="1">
    <citation type="journal article" date="2020" name="Nature">
        <title>Giant virus diversity and host interactions through global metagenomics.</title>
        <authorList>
            <person name="Schulz F."/>
            <person name="Roux S."/>
            <person name="Paez-Espino D."/>
            <person name="Jungbluth S."/>
            <person name="Walsh D.A."/>
            <person name="Denef V.J."/>
            <person name="McMahon K.D."/>
            <person name="Konstantinidis K.T."/>
            <person name="Eloe-Fadrosh E.A."/>
            <person name="Kyrpides N.C."/>
            <person name="Woyke T."/>
        </authorList>
    </citation>
    <scope>NUCLEOTIDE SEQUENCE</scope>
    <source>
        <strain evidence="5">GVMAG-M-3300023174-132</strain>
    </source>
</reference>
<evidence type="ECO:0000256" key="1">
    <source>
        <dbReference type="ARBA" id="ARBA00022723"/>
    </source>
</evidence>
<accession>A0A6C0DB19</accession>
<name>A0A6C0DB19_9ZZZZ</name>
<proteinExistence type="predicted"/>
<evidence type="ECO:0000256" key="2">
    <source>
        <dbReference type="ARBA" id="ARBA00022771"/>
    </source>
</evidence>
<dbReference type="SMART" id="SM00440">
    <property type="entry name" value="ZnF_C2C2"/>
    <property type="match status" value="1"/>
</dbReference>
<feature type="domain" description="TFIIS-type" evidence="4">
    <location>
        <begin position="130"/>
        <end position="170"/>
    </location>
</feature>
<organism evidence="5">
    <name type="scientific">viral metagenome</name>
    <dbReference type="NCBI Taxonomy" id="1070528"/>
    <lineage>
        <taxon>unclassified sequences</taxon>
        <taxon>metagenomes</taxon>
        <taxon>organismal metagenomes</taxon>
    </lineage>
</organism>